<dbReference type="PANTHER" id="PTHR28260">
    <property type="entry name" value="SPINDLE POLE BODY COMPONENT SPC105"/>
    <property type="match status" value="1"/>
</dbReference>
<protein>
    <recommendedName>
        <fullName evidence="3">Spc7 kinetochore protein domain-containing protein</fullName>
    </recommendedName>
</protein>
<dbReference type="PANTHER" id="PTHR28260:SF1">
    <property type="entry name" value="SPINDLE POLE BODY COMPONENT SPC105"/>
    <property type="match status" value="1"/>
</dbReference>
<reference evidence="4" key="1">
    <citation type="submission" date="2020-07" db="EMBL/GenBank/DDBJ databases">
        <title>Draft Genome Sequence of a Deep-Sea Yeast, Naganishia (Cryptococcus) liquefaciens strain N6.</title>
        <authorList>
            <person name="Han Y.W."/>
            <person name="Kajitani R."/>
            <person name="Morimoto H."/>
            <person name="Parhat M."/>
            <person name="Tsubouchi H."/>
            <person name="Bakenova O."/>
            <person name="Ogata M."/>
            <person name="Argunhan B."/>
            <person name="Aoki R."/>
            <person name="Kajiwara S."/>
            <person name="Itoh T."/>
            <person name="Iwasaki H."/>
        </authorList>
    </citation>
    <scope>NUCLEOTIDE SEQUENCE</scope>
    <source>
        <strain evidence="4">N6</strain>
    </source>
</reference>
<feature type="region of interest" description="Disordered" evidence="2">
    <location>
        <begin position="574"/>
        <end position="750"/>
    </location>
</feature>
<dbReference type="Proteomes" id="UP000620104">
    <property type="component" value="Unassembled WGS sequence"/>
</dbReference>
<keyword evidence="1" id="KW-0175">Coiled coil</keyword>
<dbReference type="SMART" id="SM00787">
    <property type="entry name" value="Spc7"/>
    <property type="match status" value="1"/>
</dbReference>
<evidence type="ECO:0000313" key="4">
    <source>
        <dbReference type="EMBL" id="GHJ87469.1"/>
    </source>
</evidence>
<feature type="compositionally biased region" description="Polar residues" evidence="2">
    <location>
        <begin position="615"/>
        <end position="634"/>
    </location>
</feature>
<feature type="region of interest" description="Disordered" evidence="2">
    <location>
        <begin position="1"/>
        <end position="174"/>
    </location>
</feature>
<feature type="domain" description="Spc7 kinetochore protein" evidence="3">
    <location>
        <begin position="812"/>
        <end position="1132"/>
    </location>
</feature>
<dbReference type="EMBL" id="BLZA01000021">
    <property type="protein sequence ID" value="GHJ87469.1"/>
    <property type="molecule type" value="Genomic_DNA"/>
</dbReference>
<dbReference type="InterPro" id="IPR033338">
    <property type="entry name" value="Spc105/Spc7"/>
</dbReference>
<feature type="compositionally biased region" description="Polar residues" evidence="2">
    <location>
        <begin position="713"/>
        <end position="732"/>
    </location>
</feature>
<feature type="coiled-coil region" evidence="1">
    <location>
        <begin position="1001"/>
        <end position="1074"/>
    </location>
</feature>
<proteinExistence type="predicted"/>
<dbReference type="GO" id="GO:0000776">
    <property type="term" value="C:kinetochore"/>
    <property type="evidence" value="ECO:0007669"/>
    <property type="project" value="TreeGrafter"/>
</dbReference>
<evidence type="ECO:0000259" key="3">
    <source>
        <dbReference type="SMART" id="SM00787"/>
    </source>
</evidence>
<evidence type="ECO:0000256" key="1">
    <source>
        <dbReference type="SAM" id="Coils"/>
    </source>
</evidence>
<gene>
    <name evidence="4" type="ORF">NliqN6_3871</name>
</gene>
<evidence type="ECO:0000256" key="2">
    <source>
        <dbReference type="SAM" id="MobiDB-lite"/>
    </source>
</evidence>
<dbReference type="GO" id="GO:0034501">
    <property type="term" value="P:protein localization to kinetochore"/>
    <property type="evidence" value="ECO:0007669"/>
    <property type="project" value="TreeGrafter"/>
</dbReference>
<dbReference type="InterPro" id="IPR040850">
    <property type="entry name" value="Knl1_RWD_C"/>
</dbReference>
<dbReference type="Pfam" id="PF15402">
    <property type="entry name" value="MELT_2"/>
    <property type="match status" value="5"/>
</dbReference>
<dbReference type="Pfam" id="PF18210">
    <property type="entry name" value="Knl1_RWD_C"/>
    <property type="match status" value="1"/>
</dbReference>
<feature type="compositionally biased region" description="Polar residues" evidence="2">
    <location>
        <begin position="97"/>
        <end position="111"/>
    </location>
</feature>
<dbReference type="Pfam" id="PF08317">
    <property type="entry name" value="Spc7"/>
    <property type="match status" value="1"/>
</dbReference>
<feature type="compositionally biased region" description="Acidic residues" evidence="2">
    <location>
        <begin position="586"/>
        <end position="600"/>
    </location>
</feature>
<organism evidence="4 5">
    <name type="scientific">Naganishia liquefaciens</name>
    <dbReference type="NCBI Taxonomy" id="104408"/>
    <lineage>
        <taxon>Eukaryota</taxon>
        <taxon>Fungi</taxon>
        <taxon>Dikarya</taxon>
        <taxon>Basidiomycota</taxon>
        <taxon>Agaricomycotina</taxon>
        <taxon>Tremellomycetes</taxon>
        <taxon>Filobasidiales</taxon>
        <taxon>Filobasidiaceae</taxon>
        <taxon>Naganishia</taxon>
    </lineage>
</organism>
<feature type="region of interest" description="Disordered" evidence="2">
    <location>
        <begin position="406"/>
        <end position="444"/>
    </location>
</feature>
<sequence length="1304" mass="138990">MASILGDSRAANRPVAAPQSPFKPSSLAGKPTSRKSLSALTQGDARMTDTRMKDTSTTTTTTGERKKRAFSVGGVGKGQLSPTSQARRTAKPRKSILKTSTIFSPVQTSTHAHPPSRAHQASPLRARHHAHTIHGSTHQRSLDHDAASVASSDDDDDDQDNAELGRRPTTEMTFPSTLLAPRMTGTTTSDRKALRRAEIAAKRARMSVDGAATAAAAGRRKSVSWSSHAQVRMIVAQQEEEEPATAAAAGIPRDKTAMRAAFGFEAGGVSSEAVAAAAAGGSSRRHGRQSSIVGIPSPAPAAATAAAAAPIFDLAASAPDQEDSAMDIETESEDERIEEEQAVRAQLDVTPAAVTTARSSIFGSPEKVINSSARRSAAAAAAAAAEARQEDTSMDMDITQIVSHGILQPGTGSPASTVSAANSDTDTDSDDDDDDDDPARQEERTMDFTVAIGGIIPGAPPAGARENRNSVGYGVEGFAATMTEMDYAAPLVDVGPERPVYATGIFTIPTSSSRAIEAAEGDDEGEMSMEETRAFGGVVASASASASASADSDSSMSVEEVDEEDATMEFTMAHGGVVGQAREEQDINDGDDDDDDDDGMDFTIARGGILPPPTVNVTSPTASTVSRSNTTLSAPGTPKTAPTLGPSYAQPTSASASRARDIYGPSPSPQRAAGDSPDGPKGRSPATAMQVAKKLVFEPSPAKSSTSKRRSVGGQTPSKQRVGNVASASGFNDENAPPPPTEQARATSIFASPVKTSVRKSPMKVIVPAKSPAKQASIFGTPKRNNLAVPSPARGLLPSPAKTNGLTVPTIVEPAWEQEEQYAHIPLANFLAMCNVKFSDDGPGARRKSIAGLPPDLLQEMLARDEAGGFTLHDYARAQIWKPFYDMYQWGCQQMKRDYEAGQETLEAIDREASEDNPPVIRDYLAASDEEKGVFETIILNLKRNAHLVAREKWYIWKQTLVSQIQPIMEAHIEGLREDNARLNKVKEGADVILPAIKARYEALRLELEQEKKIVAEIEACDQDRLAECKAELAQQNSYIAESTAELNEQKAKLAELQKKLAELNAQQEQNLAAVAIAKKECAQQKGFTKAQVYHLQNEFATLQHLHATTLESLSPNELVLCFSHQLRLRFKSSNWRSSVAGASAELVGDDAKSGFRQAGLQLMQDRLAAAGILDNVPKVVQHLNLTWGVLQEIDQEFKLVSLRYPTVFAWDVEGSALKAKTTIVLPAFRAKVKMVFSLTAETISSWPMSAASIPVEVESVYGDNVDLEYLQAVAEDVMSSVTPESTNGLFLNVALGLISVQTE</sequence>
<feature type="compositionally biased region" description="Polar residues" evidence="2">
    <location>
        <begin position="410"/>
        <end position="422"/>
    </location>
</feature>
<feature type="compositionally biased region" description="Acidic residues" evidence="2">
    <location>
        <begin position="425"/>
        <end position="437"/>
    </location>
</feature>
<feature type="compositionally biased region" description="Acidic residues" evidence="2">
    <location>
        <begin position="152"/>
        <end position="161"/>
    </location>
</feature>
<name>A0A8H3TWG2_9TREE</name>
<accession>A0A8H3TWG2</accession>
<comment type="caution">
    <text evidence="4">The sequence shown here is derived from an EMBL/GenBank/DDBJ whole genome shotgun (WGS) entry which is preliminary data.</text>
</comment>
<evidence type="ECO:0000313" key="5">
    <source>
        <dbReference type="Proteomes" id="UP000620104"/>
    </source>
</evidence>
<dbReference type="InterPro" id="IPR013253">
    <property type="entry name" value="Spc7_domain"/>
</dbReference>
<dbReference type="GO" id="GO:1990758">
    <property type="term" value="P:mitotic sister chromatid biorientation"/>
    <property type="evidence" value="ECO:0007669"/>
    <property type="project" value="TreeGrafter"/>
</dbReference>
<dbReference type="GO" id="GO:0007094">
    <property type="term" value="P:mitotic spindle assembly checkpoint signaling"/>
    <property type="evidence" value="ECO:0007669"/>
    <property type="project" value="TreeGrafter"/>
</dbReference>
<dbReference type="OrthoDB" id="5592879at2759"/>
<keyword evidence="5" id="KW-1185">Reference proteome</keyword>